<dbReference type="InterPro" id="IPR029063">
    <property type="entry name" value="SAM-dependent_MTases_sf"/>
</dbReference>
<dbReference type="InterPro" id="IPR006342">
    <property type="entry name" value="FkbM_mtfrase"/>
</dbReference>
<dbReference type="AlphaFoldDB" id="A0A2U9ID70"/>
<dbReference type="PANTHER" id="PTHR34203:SF15">
    <property type="entry name" value="SLL1173 PROTEIN"/>
    <property type="match status" value="1"/>
</dbReference>
<dbReference type="Gene3D" id="3.40.50.150">
    <property type="entry name" value="Vaccinia Virus protein VP39"/>
    <property type="match status" value="1"/>
</dbReference>
<dbReference type="InterPro" id="IPR052514">
    <property type="entry name" value="SAM-dependent_MTase"/>
</dbReference>
<sequence length="309" mass="35553">MKMFHALKRANSYRKVYKNWIDVISKVRKGEQQIPVILRTDKNNKGVCTLSCVRLLIALITEFNFDITKFYFEDGKIFYDGNLIVQYNVSFLSFFIKKGNEWYLPKYNLKFDERIGYPLFEVFIQNQYDTDVQGEVIDIGANIGDSAIYFAVKGASHVYAFEPLPSIYEVALRNVKLNNLEDKITLINAGVSSKDGKIKVPSSIRVKDSGVYSAISSKGDVEVPLISFQKVIEMAKDPYLLKMDCEGCEADIILNCNSLPFEKIFVESHPYITKVSHKRLISKLRELKYKCEERIKVGRAELFYCSKIF</sequence>
<evidence type="ECO:0000259" key="1">
    <source>
        <dbReference type="Pfam" id="PF05050"/>
    </source>
</evidence>
<dbReference type="EMBL" id="CP029289">
    <property type="protein sequence ID" value="AWR93971.1"/>
    <property type="molecule type" value="Genomic_DNA"/>
</dbReference>
<dbReference type="NCBIfam" id="TIGR01444">
    <property type="entry name" value="fkbM_fam"/>
    <property type="match status" value="1"/>
</dbReference>
<dbReference type="GO" id="GO:0008168">
    <property type="term" value="F:methyltransferase activity"/>
    <property type="evidence" value="ECO:0007669"/>
    <property type="project" value="UniProtKB-KW"/>
</dbReference>
<protein>
    <submittedName>
        <fullName evidence="2">FkbM family methyltransferase</fullName>
    </submittedName>
</protein>
<dbReference type="CDD" id="cd02440">
    <property type="entry name" value="AdoMet_MTases"/>
    <property type="match status" value="1"/>
</dbReference>
<reference evidence="2 3" key="1">
    <citation type="submission" date="2018-05" db="EMBL/GenBank/DDBJ databases">
        <title>Complete Genome Sequences of Extremely Thermoacidophilic, Metal-Mobilizing Type-Strain Members of the Archaeal Family Sulfolobaceae: Acidianus brierleyi DSM-1651T, Acidianus sulfidivorans DSM-18786T, Metallosphaera hakonensis DSM-7519T, and Metallosphaera prunae DSM-10039T.</title>
        <authorList>
            <person name="Counts J.A."/>
            <person name="Kelly R.M."/>
        </authorList>
    </citation>
    <scope>NUCLEOTIDE SEQUENCE [LARGE SCALE GENOMIC DNA]</scope>
    <source>
        <strain evidence="2 3">DSM 1651</strain>
    </source>
</reference>
<dbReference type="PANTHER" id="PTHR34203">
    <property type="entry name" value="METHYLTRANSFERASE, FKBM FAMILY PROTEIN"/>
    <property type="match status" value="1"/>
</dbReference>
<organism evidence="2 3">
    <name type="scientific">Acidianus brierleyi</name>
    <dbReference type="NCBI Taxonomy" id="41673"/>
    <lineage>
        <taxon>Archaea</taxon>
        <taxon>Thermoproteota</taxon>
        <taxon>Thermoprotei</taxon>
        <taxon>Sulfolobales</taxon>
        <taxon>Sulfolobaceae</taxon>
        <taxon>Acidianus</taxon>
    </lineage>
</organism>
<dbReference type="GO" id="GO:0032259">
    <property type="term" value="P:methylation"/>
    <property type="evidence" value="ECO:0007669"/>
    <property type="project" value="UniProtKB-KW"/>
</dbReference>
<accession>A0A2U9ID70</accession>
<keyword evidence="2" id="KW-0808">Transferase</keyword>
<evidence type="ECO:0000313" key="2">
    <source>
        <dbReference type="EMBL" id="AWR93971.1"/>
    </source>
</evidence>
<dbReference type="Pfam" id="PF05050">
    <property type="entry name" value="Methyltransf_21"/>
    <property type="match status" value="1"/>
</dbReference>
<dbReference type="SUPFAM" id="SSF53335">
    <property type="entry name" value="S-adenosyl-L-methionine-dependent methyltransferases"/>
    <property type="match status" value="1"/>
</dbReference>
<name>A0A2U9ID70_9CREN</name>
<feature type="domain" description="Methyltransferase FkbM" evidence="1">
    <location>
        <begin position="138"/>
        <end position="290"/>
    </location>
</feature>
<gene>
    <name evidence="2" type="ORF">DFR85_04385</name>
</gene>
<evidence type="ECO:0000313" key="3">
    <source>
        <dbReference type="Proteomes" id="UP000248044"/>
    </source>
</evidence>
<proteinExistence type="predicted"/>
<dbReference type="OrthoDB" id="275825at2157"/>
<keyword evidence="3" id="KW-1185">Reference proteome</keyword>
<dbReference type="KEGG" id="abri:DFR85_04385"/>
<dbReference type="Proteomes" id="UP000248044">
    <property type="component" value="Chromosome"/>
</dbReference>
<keyword evidence="2" id="KW-0489">Methyltransferase</keyword>